<proteinExistence type="inferred from homology"/>
<dbReference type="SMART" id="SM00355">
    <property type="entry name" value="ZnF_C2H2"/>
    <property type="match status" value="2"/>
</dbReference>
<dbReference type="AlphaFoldDB" id="A0AAV2S4X0"/>
<dbReference type="GO" id="GO:0003677">
    <property type="term" value="F:DNA binding"/>
    <property type="evidence" value="ECO:0007669"/>
    <property type="project" value="UniProtKB-KW"/>
</dbReference>
<feature type="non-terminal residue" evidence="11">
    <location>
        <position position="104"/>
    </location>
</feature>
<comment type="similarity">
    <text evidence="2">Belongs to the hunchback C2H2-type zinc-finger protein family.</text>
</comment>
<reference evidence="11 12" key="1">
    <citation type="submission" date="2024-05" db="EMBL/GenBank/DDBJ databases">
        <authorList>
            <person name="Wallberg A."/>
        </authorList>
    </citation>
    <scope>NUCLEOTIDE SEQUENCE [LARGE SCALE GENOMIC DNA]</scope>
</reference>
<evidence type="ECO:0000256" key="3">
    <source>
        <dbReference type="ARBA" id="ARBA00022723"/>
    </source>
</evidence>
<dbReference type="InterPro" id="IPR036236">
    <property type="entry name" value="Znf_C2H2_sf"/>
</dbReference>
<evidence type="ECO:0000259" key="10">
    <source>
        <dbReference type="PROSITE" id="PS50157"/>
    </source>
</evidence>
<feature type="domain" description="C2H2-type" evidence="10">
    <location>
        <begin position="24"/>
        <end position="51"/>
    </location>
</feature>
<comment type="caution">
    <text evidence="11">The sequence shown here is derived from an EMBL/GenBank/DDBJ whole genome shotgun (WGS) entry which is preliminary data.</text>
</comment>
<feature type="non-terminal residue" evidence="11">
    <location>
        <position position="1"/>
    </location>
</feature>
<keyword evidence="12" id="KW-1185">Reference proteome</keyword>
<evidence type="ECO:0000256" key="9">
    <source>
        <dbReference type="PROSITE-ProRule" id="PRU00042"/>
    </source>
</evidence>
<dbReference type="SUPFAM" id="SSF57667">
    <property type="entry name" value="beta-beta-alpha zinc fingers"/>
    <property type="match status" value="1"/>
</dbReference>
<keyword evidence="8" id="KW-0539">Nucleus</keyword>
<evidence type="ECO:0000256" key="1">
    <source>
        <dbReference type="ARBA" id="ARBA00004123"/>
    </source>
</evidence>
<dbReference type="EMBL" id="CAXKWB010046669">
    <property type="protein sequence ID" value="CAL4164089.1"/>
    <property type="molecule type" value="Genomic_DNA"/>
</dbReference>
<evidence type="ECO:0000256" key="5">
    <source>
        <dbReference type="ARBA" id="ARBA00022771"/>
    </source>
</evidence>
<dbReference type="Pfam" id="PF00096">
    <property type="entry name" value="zf-C2H2"/>
    <property type="match status" value="1"/>
</dbReference>
<protein>
    <recommendedName>
        <fullName evidence="10">C2H2-type domain-containing protein</fullName>
    </recommendedName>
</protein>
<dbReference type="GO" id="GO:0005634">
    <property type="term" value="C:nucleus"/>
    <property type="evidence" value="ECO:0007669"/>
    <property type="project" value="UniProtKB-SubCell"/>
</dbReference>
<evidence type="ECO:0000256" key="2">
    <source>
        <dbReference type="ARBA" id="ARBA00007746"/>
    </source>
</evidence>
<sequence length="104" mass="12300">CDYNTVSHSYLKTHIQKHICIKPFACPNCEYTCAQRSYLINHMRKHYREQKFVSPGKKYGKSSSCNQGNIEIDTKKDLLNHREYHKSFPVNSEFLCTECKMKFT</sequence>
<keyword evidence="3" id="KW-0479">Metal-binding</keyword>
<evidence type="ECO:0000256" key="7">
    <source>
        <dbReference type="ARBA" id="ARBA00023125"/>
    </source>
</evidence>
<dbReference type="Gene3D" id="3.30.160.60">
    <property type="entry name" value="Classic Zinc Finger"/>
    <property type="match status" value="1"/>
</dbReference>
<evidence type="ECO:0000256" key="8">
    <source>
        <dbReference type="ARBA" id="ARBA00023242"/>
    </source>
</evidence>
<evidence type="ECO:0000256" key="6">
    <source>
        <dbReference type="ARBA" id="ARBA00022833"/>
    </source>
</evidence>
<dbReference type="InterPro" id="IPR013087">
    <property type="entry name" value="Znf_C2H2_type"/>
</dbReference>
<accession>A0AAV2S4X0</accession>
<dbReference type="GO" id="GO:0008270">
    <property type="term" value="F:zinc ion binding"/>
    <property type="evidence" value="ECO:0007669"/>
    <property type="project" value="UniProtKB-KW"/>
</dbReference>
<name>A0AAV2S4X0_MEGNR</name>
<organism evidence="11 12">
    <name type="scientific">Meganyctiphanes norvegica</name>
    <name type="common">Northern krill</name>
    <name type="synonym">Thysanopoda norvegica</name>
    <dbReference type="NCBI Taxonomy" id="48144"/>
    <lineage>
        <taxon>Eukaryota</taxon>
        <taxon>Metazoa</taxon>
        <taxon>Ecdysozoa</taxon>
        <taxon>Arthropoda</taxon>
        <taxon>Crustacea</taxon>
        <taxon>Multicrustacea</taxon>
        <taxon>Malacostraca</taxon>
        <taxon>Eumalacostraca</taxon>
        <taxon>Eucarida</taxon>
        <taxon>Euphausiacea</taxon>
        <taxon>Euphausiidae</taxon>
        <taxon>Meganyctiphanes</taxon>
    </lineage>
</organism>
<dbReference type="PROSITE" id="PS50157">
    <property type="entry name" value="ZINC_FINGER_C2H2_2"/>
    <property type="match status" value="1"/>
</dbReference>
<keyword evidence="5 9" id="KW-0863">Zinc-finger</keyword>
<evidence type="ECO:0000256" key="4">
    <source>
        <dbReference type="ARBA" id="ARBA00022737"/>
    </source>
</evidence>
<gene>
    <name evidence="11" type="ORF">MNOR_LOCUS33092</name>
</gene>
<keyword evidence="4" id="KW-0677">Repeat</keyword>
<keyword evidence="7" id="KW-0238">DNA-binding</keyword>
<dbReference type="PROSITE" id="PS00028">
    <property type="entry name" value="ZINC_FINGER_C2H2_1"/>
    <property type="match status" value="1"/>
</dbReference>
<dbReference type="FunFam" id="3.30.160.60:FF:000614">
    <property type="entry name" value="Zinc finger protein 142"/>
    <property type="match status" value="1"/>
</dbReference>
<comment type="subcellular location">
    <subcellularLocation>
        <location evidence="1">Nucleus</location>
    </subcellularLocation>
</comment>
<evidence type="ECO:0000313" key="11">
    <source>
        <dbReference type="EMBL" id="CAL4164089.1"/>
    </source>
</evidence>
<dbReference type="Proteomes" id="UP001497623">
    <property type="component" value="Unassembled WGS sequence"/>
</dbReference>
<keyword evidence="6" id="KW-0862">Zinc</keyword>
<evidence type="ECO:0000313" key="12">
    <source>
        <dbReference type="Proteomes" id="UP001497623"/>
    </source>
</evidence>